<feature type="compositionally biased region" description="Basic and acidic residues" evidence="1">
    <location>
        <begin position="240"/>
        <end position="254"/>
    </location>
</feature>
<evidence type="ECO:0000313" key="2">
    <source>
        <dbReference type="EMBL" id="KZV46142.1"/>
    </source>
</evidence>
<reference evidence="2 3" key="1">
    <citation type="journal article" date="2015" name="Proc. Natl. Acad. Sci. U.S.A.">
        <title>The resurrection genome of Boea hygrometrica: A blueprint for survival of dehydration.</title>
        <authorList>
            <person name="Xiao L."/>
            <person name="Yang G."/>
            <person name="Zhang L."/>
            <person name="Yang X."/>
            <person name="Zhao S."/>
            <person name="Ji Z."/>
            <person name="Zhou Q."/>
            <person name="Hu M."/>
            <person name="Wang Y."/>
            <person name="Chen M."/>
            <person name="Xu Y."/>
            <person name="Jin H."/>
            <person name="Xiao X."/>
            <person name="Hu G."/>
            <person name="Bao F."/>
            <person name="Hu Y."/>
            <person name="Wan P."/>
            <person name="Li L."/>
            <person name="Deng X."/>
            <person name="Kuang T."/>
            <person name="Xiang C."/>
            <person name="Zhu J.K."/>
            <person name="Oliver M.J."/>
            <person name="He Y."/>
        </authorList>
    </citation>
    <scope>NUCLEOTIDE SEQUENCE [LARGE SCALE GENOMIC DNA]</scope>
    <source>
        <strain evidence="3">cv. XS01</strain>
    </source>
</reference>
<name>A0A2Z7CGH4_9LAMI</name>
<organism evidence="2 3">
    <name type="scientific">Dorcoceras hygrometricum</name>
    <dbReference type="NCBI Taxonomy" id="472368"/>
    <lineage>
        <taxon>Eukaryota</taxon>
        <taxon>Viridiplantae</taxon>
        <taxon>Streptophyta</taxon>
        <taxon>Embryophyta</taxon>
        <taxon>Tracheophyta</taxon>
        <taxon>Spermatophyta</taxon>
        <taxon>Magnoliopsida</taxon>
        <taxon>eudicotyledons</taxon>
        <taxon>Gunneridae</taxon>
        <taxon>Pentapetalae</taxon>
        <taxon>asterids</taxon>
        <taxon>lamiids</taxon>
        <taxon>Lamiales</taxon>
        <taxon>Gesneriaceae</taxon>
        <taxon>Didymocarpoideae</taxon>
        <taxon>Trichosporeae</taxon>
        <taxon>Loxocarpinae</taxon>
        <taxon>Dorcoceras</taxon>
    </lineage>
</organism>
<keyword evidence="3" id="KW-1185">Reference proteome</keyword>
<dbReference type="EMBL" id="KQ995701">
    <property type="protein sequence ID" value="KZV46142.1"/>
    <property type="molecule type" value="Genomic_DNA"/>
</dbReference>
<proteinExistence type="predicted"/>
<feature type="region of interest" description="Disordered" evidence="1">
    <location>
        <begin position="212"/>
        <end position="254"/>
    </location>
</feature>
<evidence type="ECO:0000256" key="1">
    <source>
        <dbReference type="SAM" id="MobiDB-lite"/>
    </source>
</evidence>
<gene>
    <name evidence="2" type="ORF">F511_26990</name>
</gene>
<evidence type="ECO:0000313" key="3">
    <source>
        <dbReference type="Proteomes" id="UP000250235"/>
    </source>
</evidence>
<sequence>MLNTLSSVTVRESQIQYLCDPQWFRDTASRGPTTIVAPESQFRTCPTDHDSIGYPRMSASGESSTTMHRLLHALGSHPIPPPNDPNIAANSRRNQQLVTNSSQLVPDAIPKMQRFNLSKRCRLTSTTGSSNQQLVTQTQPHSHNAAADQSYQQHSTPKRHHTTKLRNELKSTAEGFDIKIDVLERTLTQRLIDELAVVKSQLACLVEDFKGSGAAKKGEGGSSSRPREGPSIRGPTGVRGRNDDPERFKYSKWF</sequence>
<feature type="compositionally biased region" description="Polar residues" evidence="1">
    <location>
        <begin position="125"/>
        <end position="155"/>
    </location>
</feature>
<accession>A0A2Z7CGH4</accession>
<protein>
    <submittedName>
        <fullName evidence="2">Uncharacterized protein</fullName>
    </submittedName>
</protein>
<dbReference type="Proteomes" id="UP000250235">
    <property type="component" value="Unassembled WGS sequence"/>
</dbReference>
<dbReference type="AlphaFoldDB" id="A0A2Z7CGH4"/>
<feature type="region of interest" description="Disordered" evidence="1">
    <location>
        <begin position="125"/>
        <end position="163"/>
    </location>
</feature>